<feature type="transmembrane region" description="Helical" evidence="1">
    <location>
        <begin position="9"/>
        <end position="29"/>
    </location>
</feature>
<proteinExistence type="predicted"/>
<dbReference type="EMBL" id="CP075896">
    <property type="protein sequence ID" value="QWB27178.1"/>
    <property type="molecule type" value="Genomic_DNA"/>
</dbReference>
<keyword evidence="1" id="KW-0472">Membrane</keyword>
<gene>
    <name evidence="2" type="ORF">KJK29_33820</name>
</gene>
<keyword evidence="3" id="KW-1185">Reference proteome</keyword>
<evidence type="ECO:0000313" key="2">
    <source>
        <dbReference type="EMBL" id="QWB27178.1"/>
    </source>
</evidence>
<evidence type="ECO:0000256" key="1">
    <source>
        <dbReference type="SAM" id="Phobius"/>
    </source>
</evidence>
<dbReference type="Proteomes" id="UP000679629">
    <property type="component" value="Chromosome"/>
</dbReference>
<accession>A0ABX8G0Z0</accession>
<name>A0ABX8G0Z0_9ACTN</name>
<sequence length="61" mass="6457">MSISPAKKLTIFVVIGTAFGLFCIILGVLNQNYVLVGAGILAALGGLALTTMAISRHRQRR</sequence>
<feature type="transmembrane region" description="Helical" evidence="1">
    <location>
        <begin position="35"/>
        <end position="54"/>
    </location>
</feature>
<protein>
    <submittedName>
        <fullName evidence="2">Uncharacterized protein</fullName>
    </submittedName>
</protein>
<keyword evidence="1" id="KW-1133">Transmembrane helix</keyword>
<organism evidence="2 3">
    <name type="scientific">Streptomyces koelreuteriae</name>
    <dbReference type="NCBI Taxonomy" id="2838015"/>
    <lineage>
        <taxon>Bacteria</taxon>
        <taxon>Bacillati</taxon>
        <taxon>Actinomycetota</taxon>
        <taxon>Actinomycetes</taxon>
        <taxon>Kitasatosporales</taxon>
        <taxon>Streptomycetaceae</taxon>
        <taxon>Streptomyces</taxon>
    </lineage>
</organism>
<dbReference type="RefSeq" id="WP_215122964.1">
    <property type="nucleotide sequence ID" value="NZ_CBDRKV010000003.1"/>
</dbReference>
<evidence type="ECO:0000313" key="3">
    <source>
        <dbReference type="Proteomes" id="UP000679629"/>
    </source>
</evidence>
<keyword evidence="1" id="KW-0812">Transmembrane</keyword>
<reference evidence="3" key="1">
    <citation type="submission" date="2021-05" db="EMBL/GenBank/DDBJ databases">
        <title>Direct Submission.</title>
        <authorList>
            <person name="Li K."/>
            <person name="Gao J."/>
        </authorList>
    </citation>
    <scope>NUCLEOTIDE SEQUENCE [LARGE SCALE GENOMIC DNA]</scope>
    <source>
        <strain evidence="3">MG62</strain>
    </source>
</reference>